<evidence type="ECO:0000256" key="8">
    <source>
        <dbReference type="HAMAP-Rule" id="MF_00316"/>
    </source>
</evidence>
<keyword evidence="5 8" id="KW-0460">Magnesium</keyword>
<feature type="binding site" evidence="8">
    <location>
        <position position="28"/>
    </location>
    <ligand>
        <name>GTP</name>
        <dbReference type="ChEBI" id="CHEBI:37565"/>
    </ligand>
</feature>
<accession>A0ABW3RLB1</accession>
<dbReference type="Gene3D" id="3.90.550.10">
    <property type="entry name" value="Spore Coat Polysaccharide Biosynthesis Protein SpsA, Chain A"/>
    <property type="match status" value="1"/>
</dbReference>
<keyword evidence="1 8" id="KW-0963">Cytoplasm</keyword>
<dbReference type="InterPro" id="IPR029044">
    <property type="entry name" value="Nucleotide-diphossugar_trans"/>
</dbReference>
<feature type="binding site" evidence="8">
    <location>
        <position position="74"/>
    </location>
    <ligand>
        <name>GTP</name>
        <dbReference type="ChEBI" id="CHEBI:37565"/>
    </ligand>
</feature>
<organism evidence="10 11">
    <name type="scientific">Sphingobacterium daejeonense</name>
    <dbReference type="NCBI Taxonomy" id="371142"/>
    <lineage>
        <taxon>Bacteria</taxon>
        <taxon>Pseudomonadati</taxon>
        <taxon>Bacteroidota</taxon>
        <taxon>Sphingobacteriia</taxon>
        <taxon>Sphingobacteriales</taxon>
        <taxon>Sphingobacteriaceae</taxon>
        <taxon>Sphingobacterium</taxon>
    </lineage>
</organism>
<dbReference type="Proteomes" id="UP001597205">
    <property type="component" value="Unassembled WGS sequence"/>
</dbReference>
<dbReference type="GO" id="GO:0016740">
    <property type="term" value="F:transferase activity"/>
    <property type="evidence" value="ECO:0007669"/>
    <property type="project" value="UniProtKB-KW"/>
</dbReference>
<comment type="subcellular location">
    <subcellularLocation>
        <location evidence="8">Cytoplasm</location>
    </subcellularLocation>
</comment>
<dbReference type="Pfam" id="PF12804">
    <property type="entry name" value="NTP_transf_3"/>
    <property type="match status" value="1"/>
</dbReference>
<dbReference type="EMBL" id="JBHTKY010000013">
    <property type="protein sequence ID" value="MFD1165956.1"/>
    <property type="molecule type" value="Genomic_DNA"/>
</dbReference>
<dbReference type="PANTHER" id="PTHR19136">
    <property type="entry name" value="MOLYBDENUM COFACTOR GUANYLYLTRANSFERASE"/>
    <property type="match status" value="1"/>
</dbReference>
<dbReference type="RefSeq" id="WP_380896277.1">
    <property type="nucleotide sequence ID" value="NZ_JBHTKY010000013.1"/>
</dbReference>
<evidence type="ECO:0000256" key="7">
    <source>
        <dbReference type="ARBA" id="ARBA00023150"/>
    </source>
</evidence>
<comment type="caution">
    <text evidence="10">The sequence shown here is derived from an EMBL/GenBank/DDBJ whole genome shotgun (WGS) entry which is preliminary data.</text>
</comment>
<comment type="catalytic activity">
    <reaction evidence="8">
        <text>Mo-molybdopterin + GTP + H(+) = Mo-molybdopterin guanine dinucleotide + diphosphate</text>
        <dbReference type="Rhea" id="RHEA:34243"/>
        <dbReference type="ChEBI" id="CHEBI:15378"/>
        <dbReference type="ChEBI" id="CHEBI:33019"/>
        <dbReference type="ChEBI" id="CHEBI:37565"/>
        <dbReference type="ChEBI" id="CHEBI:71302"/>
        <dbReference type="ChEBI" id="CHEBI:71310"/>
        <dbReference type="EC" id="2.7.7.77"/>
    </reaction>
</comment>
<protein>
    <recommendedName>
        <fullName evidence="8">Probable molybdenum cofactor guanylyltransferase</fullName>
        <shortName evidence="8">MoCo guanylyltransferase</shortName>
        <ecNumber evidence="8">2.7.7.77</ecNumber>
    </recommendedName>
    <alternativeName>
        <fullName evidence="8">GTP:molybdopterin guanylyltransferase</fullName>
    </alternativeName>
    <alternativeName>
        <fullName evidence="8">Mo-MPT guanylyltransferase</fullName>
    </alternativeName>
    <alternativeName>
        <fullName evidence="8">Molybdopterin guanylyltransferase</fullName>
    </alternativeName>
    <alternativeName>
        <fullName evidence="8">Molybdopterin-guanine dinucleotide synthase</fullName>
        <shortName evidence="8">MGD synthase</shortName>
    </alternativeName>
</protein>
<dbReference type="InterPro" id="IPR025877">
    <property type="entry name" value="MobA-like_NTP_Trfase"/>
</dbReference>
<comment type="function">
    <text evidence="8">Transfers a GMP moiety from GTP to Mo-molybdopterin (Mo-MPT) cofactor (Moco or molybdenum cofactor) to form Mo-molybdopterin guanine dinucleotide (Mo-MGD) cofactor.</text>
</comment>
<name>A0ABW3RLB1_9SPHI</name>
<keyword evidence="4 8" id="KW-0547">Nucleotide-binding</keyword>
<feature type="domain" description="MobA-like NTP transferase" evidence="9">
    <location>
        <begin position="13"/>
        <end position="165"/>
    </location>
</feature>
<sequence>MISKGNEVPKLKGLILAGGKSSRMGHNKEQIAWHGKEQKYYAADLLSQFCSEVYISCRQDQLQHIAEGYKGLSDNFIGMGPTGGILTALRSDREVAWLVIACDLPLVDEPILKNLVENRNPEKIATTYKSPFDGLPEPLITIWEPDSYPILLEYLGKGKTCPRKVLINTDCLILEPEQPQKLMNVNTPQDLEEAKQYLSKKML</sequence>
<comment type="cofactor">
    <cofactor evidence="8">
        <name>Mg(2+)</name>
        <dbReference type="ChEBI" id="CHEBI:18420"/>
    </cofactor>
</comment>
<comment type="similarity">
    <text evidence="8">Belongs to the MobA family.</text>
</comment>
<feature type="binding site" evidence="8">
    <location>
        <position position="103"/>
    </location>
    <ligand>
        <name>GTP</name>
        <dbReference type="ChEBI" id="CHEBI:37565"/>
    </ligand>
</feature>
<evidence type="ECO:0000256" key="5">
    <source>
        <dbReference type="ARBA" id="ARBA00022842"/>
    </source>
</evidence>
<evidence type="ECO:0000256" key="1">
    <source>
        <dbReference type="ARBA" id="ARBA00022490"/>
    </source>
</evidence>
<dbReference type="PANTHER" id="PTHR19136:SF81">
    <property type="entry name" value="MOLYBDENUM COFACTOR GUANYLYLTRANSFERASE"/>
    <property type="match status" value="1"/>
</dbReference>
<evidence type="ECO:0000256" key="4">
    <source>
        <dbReference type="ARBA" id="ARBA00022741"/>
    </source>
</evidence>
<feature type="binding site" evidence="8">
    <location>
        <begin position="16"/>
        <end position="18"/>
    </location>
    <ligand>
        <name>GTP</name>
        <dbReference type="ChEBI" id="CHEBI:37565"/>
    </ligand>
</feature>
<evidence type="ECO:0000313" key="11">
    <source>
        <dbReference type="Proteomes" id="UP001597205"/>
    </source>
</evidence>
<reference evidence="11" key="1">
    <citation type="journal article" date="2019" name="Int. J. Syst. Evol. Microbiol.">
        <title>The Global Catalogue of Microorganisms (GCM) 10K type strain sequencing project: providing services to taxonomists for standard genome sequencing and annotation.</title>
        <authorList>
            <consortium name="The Broad Institute Genomics Platform"/>
            <consortium name="The Broad Institute Genome Sequencing Center for Infectious Disease"/>
            <person name="Wu L."/>
            <person name="Ma J."/>
        </authorList>
    </citation>
    <scope>NUCLEOTIDE SEQUENCE [LARGE SCALE GENOMIC DNA]</scope>
    <source>
        <strain evidence="11">CCUG 52468</strain>
    </source>
</reference>
<evidence type="ECO:0000313" key="10">
    <source>
        <dbReference type="EMBL" id="MFD1165956.1"/>
    </source>
</evidence>
<dbReference type="SUPFAM" id="SSF53448">
    <property type="entry name" value="Nucleotide-diphospho-sugar transferases"/>
    <property type="match status" value="1"/>
</dbReference>
<comment type="domain">
    <text evidence="8">The N-terminal domain determines nucleotide recognition and specific binding, while the C-terminal domain determines the specific binding to the target protein.</text>
</comment>
<gene>
    <name evidence="8" type="primary">mobA</name>
    <name evidence="10" type="ORF">ACFQ2C_10100</name>
</gene>
<dbReference type="CDD" id="cd02503">
    <property type="entry name" value="MobA"/>
    <property type="match status" value="1"/>
</dbReference>
<dbReference type="InterPro" id="IPR013482">
    <property type="entry name" value="Molybde_CF_guanTrfase"/>
</dbReference>
<evidence type="ECO:0000256" key="3">
    <source>
        <dbReference type="ARBA" id="ARBA00022723"/>
    </source>
</evidence>
<keyword evidence="3 8" id="KW-0479">Metal-binding</keyword>
<dbReference type="EC" id="2.7.7.77" evidence="8"/>
<keyword evidence="2 8" id="KW-0808">Transferase</keyword>
<keyword evidence="6 8" id="KW-0342">GTP-binding</keyword>
<comment type="caution">
    <text evidence="8">Lacks conserved residue(s) required for the propagation of feature annotation.</text>
</comment>
<dbReference type="HAMAP" id="MF_00316">
    <property type="entry name" value="MobA"/>
    <property type="match status" value="1"/>
</dbReference>
<evidence type="ECO:0000256" key="6">
    <source>
        <dbReference type="ARBA" id="ARBA00023134"/>
    </source>
</evidence>
<evidence type="ECO:0000256" key="2">
    <source>
        <dbReference type="ARBA" id="ARBA00022679"/>
    </source>
</evidence>
<proteinExistence type="inferred from homology"/>
<feature type="binding site" evidence="8">
    <location>
        <position position="103"/>
    </location>
    <ligand>
        <name>Mg(2+)</name>
        <dbReference type="ChEBI" id="CHEBI:18420"/>
    </ligand>
</feature>
<evidence type="ECO:0000259" key="9">
    <source>
        <dbReference type="Pfam" id="PF12804"/>
    </source>
</evidence>
<keyword evidence="11" id="KW-1185">Reference proteome</keyword>
<keyword evidence="7 8" id="KW-0501">Molybdenum cofactor biosynthesis</keyword>